<name>A0ABZ0SGN3_9GAMM</name>
<dbReference type="Pfam" id="PF14319">
    <property type="entry name" value="Zn_Tnp_IS91"/>
    <property type="match status" value="1"/>
</dbReference>
<dbReference type="RefSeq" id="WP_328985568.1">
    <property type="nucleotide sequence ID" value="NZ_CP121472.1"/>
</dbReference>
<evidence type="ECO:0000313" key="3">
    <source>
        <dbReference type="EMBL" id="WPL19819.1"/>
    </source>
</evidence>
<evidence type="ECO:0000313" key="4">
    <source>
        <dbReference type="Proteomes" id="UP001432180"/>
    </source>
</evidence>
<feature type="domain" description="Transposase zinc-binding" evidence="2">
    <location>
        <begin position="12"/>
        <end position="99"/>
    </location>
</feature>
<accession>A0ABZ0SGN3</accession>
<reference evidence="3 4" key="1">
    <citation type="journal article" date="2023" name="Microorganisms">
        <title>Thiorhodovibrio frisius and Trv. litoralis spp. nov., Two Novel Members from a Clade of Fastidious Purple Sulfur Bacteria That Exhibit Unique Red-Shifted Light-Harvesting Capabilities.</title>
        <authorList>
            <person name="Methner A."/>
            <person name="Kuzyk S.B."/>
            <person name="Petersen J."/>
            <person name="Bauer S."/>
            <person name="Brinkmann H."/>
            <person name="Sichau K."/>
            <person name="Wanner G."/>
            <person name="Wolf J."/>
            <person name="Neumann-Schaal M."/>
            <person name="Henke P."/>
            <person name="Tank M."/>
            <person name="Sproer C."/>
            <person name="Bunk B."/>
            <person name="Overmann J."/>
        </authorList>
    </citation>
    <scope>NUCLEOTIDE SEQUENCE [LARGE SCALE GENOMIC DNA]</scope>
    <source>
        <strain evidence="3 4">DSM 6702</strain>
    </source>
</reference>
<gene>
    <name evidence="3" type="ORF">Thiowin_04964</name>
</gene>
<dbReference type="PANTHER" id="PTHR37023:SF1">
    <property type="entry name" value="ISSOD25 TRANSPOSASE TNPA_ISSOD25"/>
    <property type="match status" value="1"/>
</dbReference>
<dbReference type="NCBIfam" id="NF033538">
    <property type="entry name" value="transpos_IS91"/>
    <property type="match status" value="1"/>
</dbReference>
<proteinExistence type="predicted"/>
<dbReference type="InterPro" id="IPR007069">
    <property type="entry name" value="Transposase_32"/>
</dbReference>
<feature type="domain" description="Transposase IS801/IS1294" evidence="1">
    <location>
        <begin position="141"/>
        <end position="320"/>
    </location>
</feature>
<dbReference type="PANTHER" id="PTHR37023">
    <property type="entry name" value="TRANSPOSASE"/>
    <property type="match status" value="1"/>
</dbReference>
<dbReference type="InterPro" id="IPR026889">
    <property type="entry name" value="Zn_Tnp"/>
</dbReference>
<dbReference type="EMBL" id="CP121472">
    <property type="protein sequence ID" value="WPL19819.1"/>
    <property type="molecule type" value="Genomic_DNA"/>
</dbReference>
<evidence type="ECO:0000259" key="2">
    <source>
        <dbReference type="Pfam" id="PF14319"/>
    </source>
</evidence>
<dbReference type="InterPro" id="IPR054832">
    <property type="entry name" value="transpos_IS91"/>
</dbReference>
<dbReference type="Pfam" id="PF04986">
    <property type="entry name" value="Y2_Tnp"/>
    <property type="match status" value="1"/>
</dbReference>
<dbReference type="Proteomes" id="UP001432180">
    <property type="component" value="Chromosome"/>
</dbReference>
<organism evidence="3 4">
    <name type="scientific">Thiorhodovibrio winogradskyi</name>
    <dbReference type="NCBI Taxonomy" id="77007"/>
    <lineage>
        <taxon>Bacteria</taxon>
        <taxon>Pseudomonadati</taxon>
        <taxon>Pseudomonadota</taxon>
        <taxon>Gammaproteobacteria</taxon>
        <taxon>Chromatiales</taxon>
        <taxon>Chromatiaceae</taxon>
        <taxon>Thiorhodovibrio</taxon>
    </lineage>
</organism>
<sequence length="385" mass="42968">MAKSASLQVLVNACLDGLVATQTLSPRQWQVCHHIRDCRTAVLGGFALHCDQCDADALCYHACRDRHCPRCQRQASEAWCARQRAALLPVTYHHLVFTLPSALNGWIEVHPKQLYDLLFETVWATLSAFGANPKRLDGQLGMTAVLHTWGQTLTRHVHLHCLVPGGAFSATGQWHPAKSTYLFPVRALSRHLRGGFVSRLRQAVAAGELSRLTDPREIDRMLDTLMGTEWVVFSKPCLARGDTVVDYLGRYSHRTALSDSRLLSFDGESVELSYKDYRDGDQRKVMTLSGEELLRRFLLHVLPKGFMRVRHFGFLANRCRAQRLPAIRAAIGAVQARPVAIMPTEPGTTGHPQPSKTFDGFPCQSCRGGRLRVRTALAPKRRDGG</sequence>
<evidence type="ECO:0000259" key="1">
    <source>
        <dbReference type="Pfam" id="PF04986"/>
    </source>
</evidence>
<protein>
    <submittedName>
        <fullName evidence="3">Transposase</fullName>
    </submittedName>
</protein>
<keyword evidence="4" id="KW-1185">Reference proteome</keyword>